<reference evidence="6 7" key="1">
    <citation type="submission" date="2017-02" db="EMBL/GenBank/DDBJ databases">
        <title>Ketogulonicigenium robustum SPU B003 Genome sequencing and assembly.</title>
        <authorList>
            <person name="Li Y."/>
            <person name="Liu L."/>
            <person name="Wang C."/>
            <person name="Zhang M."/>
            <person name="Zhang T."/>
            <person name="Zhang Y."/>
        </authorList>
    </citation>
    <scope>NUCLEOTIDE SEQUENCE [LARGE SCALE GENOMIC DNA]</scope>
    <source>
        <strain evidence="6 7">SPU_B003</strain>
    </source>
</reference>
<dbReference type="Pfam" id="PF01266">
    <property type="entry name" value="DAO"/>
    <property type="match status" value="1"/>
</dbReference>
<dbReference type="RefSeq" id="WP_085787364.1">
    <property type="nucleotide sequence ID" value="NZ_CP019937.1"/>
</dbReference>
<evidence type="ECO:0000259" key="5">
    <source>
        <dbReference type="Pfam" id="PF01266"/>
    </source>
</evidence>
<evidence type="ECO:0000256" key="2">
    <source>
        <dbReference type="ARBA" id="ARBA00022630"/>
    </source>
</evidence>
<dbReference type="KEGG" id="kro:BVG79_02151"/>
<evidence type="ECO:0000313" key="7">
    <source>
        <dbReference type="Proteomes" id="UP000242447"/>
    </source>
</evidence>
<sequence length="369" mass="39299">MKVAIVGAGIGGLSVAWALRKRGVDVMIFDQGDIPSLTASSNDEHRITRHTYGGLPGYAALMPHAFATYDRIWQDIGTSHYLPTGIVYAMRGGADEYDEIAADLSPLGIAHSRLSLAELESRVPFLSLDGVTSAYQAGGSGILLAGRIVRDLAHWLRENGAEMYPNSRVTAVDPDAATVTVGQQVYSADVVVVAAGAWVTNLLPKLADRLTPSRQMVMYLQPPAHHAASWAQAPVLIDVGPSYGAYVLPPQGGMRLKIGDHRFTRIGHGDDDRIATDFDIAPVLAAAQTAFRDFDQYTILENKVCYYTVSDDERFVIEPICGAGWVLSACSGHGFKLGALMGEGLARTLTGDTPAGDVTAWAAGKTAGA</sequence>
<gene>
    <name evidence="6" type="ORF">BVG79_02151</name>
</gene>
<dbReference type="PANTHER" id="PTHR10961:SF46">
    <property type="entry name" value="PEROXISOMAL SARCOSINE OXIDASE"/>
    <property type="match status" value="1"/>
</dbReference>
<keyword evidence="3" id="KW-0274">FAD</keyword>
<dbReference type="EMBL" id="CP019937">
    <property type="protein sequence ID" value="ARO15491.1"/>
    <property type="molecule type" value="Genomic_DNA"/>
</dbReference>
<dbReference type="EC" id="1.5.3.1" evidence="6"/>
<dbReference type="GO" id="GO:0050660">
    <property type="term" value="F:flavin adenine dinucleotide binding"/>
    <property type="evidence" value="ECO:0007669"/>
    <property type="project" value="InterPro"/>
</dbReference>
<evidence type="ECO:0000256" key="3">
    <source>
        <dbReference type="ARBA" id="ARBA00022827"/>
    </source>
</evidence>
<dbReference type="AlphaFoldDB" id="A0A1W6P276"/>
<dbReference type="Gene3D" id="3.30.9.10">
    <property type="entry name" value="D-Amino Acid Oxidase, subunit A, domain 2"/>
    <property type="match status" value="1"/>
</dbReference>
<dbReference type="InterPro" id="IPR006076">
    <property type="entry name" value="FAD-dep_OxRdtase"/>
</dbReference>
<proteinExistence type="predicted"/>
<keyword evidence="7" id="KW-1185">Reference proteome</keyword>
<keyword evidence="2" id="KW-0285">Flavoprotein</keyword>
<dbReference type="InterPro" id="IPR036188">
    <property type="entry name" value="FAD/NAD-bd_sf"/>
</dbReference>
<comment type="cofactor">
    <cofactor evidence="1">
        <name>FAD</name>
        <dbReference type="ChEBI" id="CHEBI:57692"/>
    </cofactor>
</comment>
<accession>A0A1W6P276</accession>
<dbReference type="GO" id="GO:0008115">
    <property type="term" value="F:sarcosine oxidase activity"/>
    <property type="evidence" value="ECO:0007669"/>
    <property type="project" value="UniProtKB-EC"/>
</dbReference>
<dbReference type="Gene3D" id="3.50.50.60">
    <property type="entry name" value="FAD/NAD(P)-binding domain"/>
    <property type="match status" value="1"/>
</dbReference>
<dbReference type="STRING" id="92947.BVG79_02151"/>
<dbReference type="SUPFAM" id="SSF51905">
    <property type="entry name" value="FAD/NAD(P)-binding domain"/>
    <property type="match status" value="1"/>
</dbReference>
<feature type="domain" description="FAD dependent oxidoreductase" evidence="5">
    <location>
        <begin position="2"/>
        <end position="347"/>
    </location>
</feature>
<keyword evidence="4 6" id="KW-0560">Oxidoreductase</keyword>
<protein>
    <submittedName>
        <fullName evidence="6">Sarcosine oxidase</fullName>
        <ecNumber evidence="6">1.5.3.1</ecNumber>
    </submittedName>
</protein>
<evidence type="ECO:0000313" key="6">
    <source>
        <dbReference type="EMBL" id="ARO15491.1"/>
    </source>
</evidence>
<dbReference type="InterPro" id="IPR045170">
    <property type="entry name" value="MTOX"/>
</dbReference>
<evidence type="ECO:0000256" key="4">
    <source>
        <dbReference type="ARBA" id="ARBA00023002"/>
    </source>
</evidence>
<dbReference type="Proteomes" id="UP000242447">
    <property type="component" value="Chromosome"/>
</dbReference>
<name>A0A1W6P276_9RHOB</name>
<dbReference type="PANTHER" id="PTHR10961">
    <property type="entry name" value="PEROXISOMAL SARCOSINE OXIDASE"/>
    <property type="match status" value="1"/>
</dbReference>
<organism evidence="6 7">
    <name type="scientific">Ketogulonicigenium robustum</name>
    <dbReference type="NCBI Taxonomy" id="92947"/>
    <lineage>
        <taxon>Bacteria</taxon>
        <taxon>Pseudomonadati</taxon>
        <taxon>Pseudomonadota</taxon>
        <taxon>Alphaproteobacteria</taxon>
        <taxon>Rhodobacterales</taxon>
        <taxon>Roseobacteraceae</taxon>
        <taxon>Ketogulonicigenium</taxon>
    </lineage>
</organism>
<dbReference type="OrthoDB" id="9806257at2"/>
<evidence type="ECO:0000256" key="1">
    <source>
        <dbReference type="ARBA" id="ARBA00001974"/>
    </source>
</evidence>